<evidence type="ECO:0000256" key="5">
    <source>
        <dbReference type="ARBA" id="ARBA00023136"/>
    </source>
</evidence>
<dbReference type="AlphaFoldDB" id="A0A4Y8IDU0"/>
<name>A0A4Y8IDU0_9BACI</name>
<proteinExistence type="predicted"/>
<keyword evidence="9" id="KW-1185">Reference proteome</keyword>
<dbReference type="PANTHER" id="PTHR11360:SF308">
    <property type="entry name" value="BLL3089 PROTEIN"/>
    <property type="match status" value="1"/>
</dbReference>
<feature type="transmembrane region" description="Helical" evidence="6">
    <location>
        <begin position="83"/>
        <end position="102"/>
    </location>
</feature>
<evidence type="ECO:0000313" key="9">
    <source>
        <dbReference type="Proteomes" id="UP000297975"/>
    </source>
</evidence>
<comment type="caution">
    <text evidence="8">The sequence shown here is derived from an EMBL/GenBank/DDBJ whole genome shotgun (WGS) entry which is preliminary data.</text>
</comment>
<gene>
    <name evidence="8" type="ORF">E3U55_16400</name>
</gene>
<keyword evidence="2" id="KW-0813">Transport</keyword>
<feature type="transmembrane region" description="Helical" evidence="6">
    <location>
        <begin position="253"/>
        <end position="273"/>
    </location>
</feature>
<protein>
    <submittedName>
        <fullName evidence="8">MFS transporter</fullName>
    </submittedName>
</protein>
<feature type="transmembrane region" description="Helical" evidence="6">
    <location>
        <begin position="408"/>
        <end position="433"/>
    </location>
</feature>
<sequence length="503" mass="56363">MFNNKISNTSFYYGWVVVLISGLGVFFSGPGQTFAISIFIDYYIEDFEYSRAFVSSLYSIATLMAGFLLFTVGKLADIYGQRVMMVAIGSALAFAAFWNSLISGPIMMFLGFFMLRLFGQGSMTLLPNTLVPQWFLKIRGRALSVMAIGGFASAALFPPMNAFFIQEFGWRTTWMIWGIALLIIFVPLVAIFVRNKPEDIGEVIDGKNASMKIKVKNASRLQLFLTVSINVLILLTLIPVINEYLMDQFEWFPAIYIRILLLAVSIIAFMIVLRKRHLTKMNYQADSGEKPDKEDITEDNEISWTLKEARKTKVFWAILICVSVPAMTNTGITFHLVSIIENKGLDQDTAAIIASIILSLMAIIGFPVTFVSGYLVDKFKVNYVLAATFFIHVVAIIWLFFVSTATGAIVYGVIWGIAHGFERIALNIVWPNYFGRTHLGSIKSIAQSTMVVGSALGPLPFGYFYEWFNGYGEILLVMVCFPLIAMLIAVFSPAPEYEKYQSE</sequence>
<comment type="subcellular location">
    <subcellularLocation>
        <location evidence="1">Cell membrane</location>
        <topology evidence="1">Multi-pass membrane protein</topology>
    </subcellularLocation>
</comment>
<dbReference type="RefSeq" id="WP_134341565.1">
    <property type="nucleotide sequence ID" value="NZ_SOPW01000028.1"/>
</dbReference>
<feature type="transmembrane region" description="Helical" evidence="6">
    <location>
        <begin position="142"/>
        <end position="162"/>
    </location>
</feature>
<accession>A0A4Y8IDU0</accession>
<dbReference type="InterPro" id="IPR020846">
    <property type="entry name" value="MFS_dom"/>
</dbReference>
<feature type="transmembrane region" description="Helical" evidence="6">
    <location>
        <begin position="445"/>
        <end position="465"/>
    </location>
</feature>
<dbReference type="EMBL" id="SOPW01000028">
    <property type="protein sequence ID" value="TFB13226.1"/>
    <property type="molecule type" value="Genomic_DNA"/>
</dbReference>
<dbReference type="SUPFAM" id="SSF103473">
    <property type="entry name" value="MFS general substrate transporter"/>
    <property type="match status" value="1"/>
</dbReference>
<dbReference type="GO" id="GO:0005886">
    <property type="term" value="C:plasma membrane"/>
    <property type="evidence" value="ECO:0007669"/>
    <property type="project" value="UniProtKB-SubCell"/>
</dbReference>
<dbReference type="Pfam" id="PF07690">
    <property type="entry name" value="MFS_1"/>
    <property type="match status" value="1"/>
</dbReference>
<keyword evidence="3 6" id="KW-0812">Transmembrane</keyword>
<evidence type="ECO:0000256" key="2">
    <source>
        <dbReference type="ARBA" id="ARBA00022448"/>
    </source>
</evidence>
<evidence type="ECO:0000256" key="6">
    <source>
        <dbReference type="SAM" id="Phobius"/>
    </source>
</evidence>
<dbReference type="InterPro" id="IPR050327">
    <property type="entry name" value="Proton-linked_MCT"/>
</dbReference>
<dbReference type="OrthoDB" id="182417at2"/>
<evidence type="ECO:0000313" key="8">
    <source>
        <dbReference type="EMBL" id="TFB13226.1"/>
    </source>
</evidence>
<reference evidence="8 9" key="1">
    <citation type="submission" date="2019-03" db="EMBL/GenBank/DDBJ databases">
        <authorList>
            <person name="He R.-H."/>
        </authorList>
    </citation>
    <scope>NUCLEOTIDE SEQUENCE [LARGE SCALE GENOMIC DNA]</scope>
    <source>
        <strain evidence="9">SH 714</strain>
    </source>
</reference>
<evidence type="ECO:0000256" key="1">
    <source>
        <dbReference type="ARBA" id="ARBA00004651"/>
    </source>
</evidence>
<keyword evidence="4 6" id="KW-1133">Transmembrane helix</keyword>
<feature type="transmembrane region" description="Helical" evidence="6">
    <location>
        <begin position="52"/>
        <end position="71"/>
    </location>
</feature>
<feature type="transmembrane region" description="Helical" evidence="6">
    <location>
        <begin position="314"/>
        <end position="340"/>
    </location>
</feature>
<dbReference type="InterPro" id="IPR036259">
    <property type="entry name" value="MFS_trans_sf"/>
</dbReference>
<dbReference type="PANTHER" id="PTHR11360">
    <property type="entry name" value="MONOCARBOXYLATE TRANSPORTER"/>
    <property type="match status" value="1"/>
</dbReference>
<feature type="transmembrane region" description="Helical" evidence="6">
    <location>
        <begin position="108"/>
        <end position="130"/>
    </location>
</feature>
<organism evidence="8 9">
    <name type="scientific">Filobacillus milosensis</name>
    <dbReference type="NCBI Taxonomy" id="94137"/>
    <lineage>
        <taxon>Bacteria</taxon>
        <taxon>Bacillati</taxon>
        <taxon>Bacillota</taxon>
        <taxon>Bacilli</taxon>
        <taxon>Bacillales</taxon>
        <taxon>Bacillaceae</taxon>
        <taxon>Filobacillus</taxon>
    </lineage>
</organism>
<dbReference type="Gene3D" id="1.20.1250.20">
    <property type="entry name" value="MFS general substrate transporter like domains"/>
    <property type="match status" value="2"/>
</dbReference>
<evidence type="ECO:0000256" key="3">
    <source>
        <dbReference type="ARBA" id="ARBA00022692"/>
    </source>
</evidence>
<feature type="transmembrane region" description="Helical" evidence="6">
    <location>
        <begin position="383"/>
        <end position="402"/>
    </location>
</feature>
<feature type="transmembrane region" description="Helical" evidence="6">
    <location>
        <begin position="471"/>
        <end position="491"/>
    </location>
</feature>
<feature type="transmembrane region" description="Helical" evidence="6">
    <location>
        <begin position="221"/>
        <end position="241"/>
    </location>
</feature>
<feature type="transmembrane region" description="Helical" evidence="6">
    <location>
        <begin position="12"/>
        <end position="40"/>
    </location>
</feature>
<dbReference type="GO" id="GO:0022857">
    <property type="term" value="F:transmembrane transporter activity"/>
    <property type="evidence" value="ECO:0007669"/>
    <property type="project" value="InterPro"/>
</dbReference>
<evidence type="ECO:0000256" key="4">
    <source>
        <dbReference type="ARBA" id="ARBA00022989"/>
    </source>
</evidence>
<dbReference type="Proteomes" id="UP000297975">
    <property type="component" value="Unassembled WGS sequence"/>
</dbReference>
<feature type="transmembrane region" description="Helical" evidence="6">
    <location>
        <begin position="352"/>
        <end position="376"/>
    </location>
</feature>
<dbReference type="InterPro" id="IPR011701">
    <property type="entry name" value="MFS"/>
</dbReference>
<feature type="transmembrane region" description="Helical" evidence="6">
    <location>
        <begin position="174"/>
        <end position="193"/>
    </location>
</feature>
<evidence type="ECO:0000259" key="7">
    <source>
        <dbReference type="PROSITE" id="PS50850"/>
    </source>
</evidence>
<dbReference type="PROSITE" id="PS50850">
    <property type="entry name" value="MFS"/>
    <property type="match status" value="1"/>
</dbReference>
<keyword evidence="5 6" id="KW-0472">Membrane</keyword>
<feature type="domain" description="Major facilitator superfamily (MFS) profile" evidence="7">
    <location>
        <begin position="17"/>
        <end position="497"/>
    </location>
</feature>